<reference evidence="1" key="1">
    <citation type="journal article" date="2014" name="Front. Microbiol.">
        <title>High frequency of phylogenetically diverse reductive dehalogenase-homologous genes in deep subseafloor sedimentary metagenomes.</title>
        <authorList>
            <person name="Kawai M."/>
            <person name="Futagami T."/>
            <person name="Toyoda A."/>
            <person name="Takaki Y."/>
            <person name="Nishi S."/>
            <person name="Hori S."/>
            <person name="Arai W."/>
            <person name="Tsubouchi T."/>
            <person name="Morono Y."/>
            <person name="Uchiyama I."/>
            <person name="Ito T."/>
            <person name="Fujiyama A."/>
            <person name="Inagaki F."/>
            <person name="Takami H."/>
        </authorList>
    </citation>
    <scope>NUCLEOTIDE SEQUENCE</scope>
    <source>
        <strain evidence="1">Expedition CK06-06</strain>
    </source>
</reference>
<accession>X1FFP2</accession>
<organism evidence="1">
    <name type="scientific">marine sediment metagenome</name>
    <dbReference type="NCBI Taxonomy" id="412755"/>
    <lineage>
        <taxon>unclassified sequences</taxon>
        <taxon>metagenomes</taxon>
        <taxon>ecological metagenomes</taxon>
    </lineage>
</organism>
<sequence>MIKKYKKGQSILLAGPSKAALLNGEVEIFGKVIKVKGKRERIDLLEPNKKDPNVIIITTG</sequence>
<feature type="non-terminal residue" evidence="1">
    <location>
        <position position="60"/>
    </location>
</feature>
<comment type="caution">
    <text evidence="1">The sequence shown here is derived from an EMBL/GenBank/DDBJ whole genome shotgun (WGS) entry which is preliminary data.</text>
</comment>
<gene>
    <name evidence="1" type="ORF">S03H2_06702</name>
</gene>
<evidence type="ECO:0000313" key="1">
    <source>
        <dbReference type="EMBL" id="GAH19588.1"/>
    </source>
</evidence>
<dbReference type="AlphaFoldDB" id="X1FFP2"/>
<proteinExistence type="predicted"/>
<protein>
    <submittedName>
        <fullName evidence="1">Uncharacterized protein</fullName>
    </submittedName>
</protein>
<dbReference type="EMBL" id="BARU01002980">
    <property type="protein sequence ID" value="GAH19588.1"/>
    <property type="molecule type" value="Genomic_DNA"/>
</dbReference>
<name>X1FFP2_9ZZZZ</name>